<gene>
    <name evidence="1" type="ORF">CEP52_017268</name>
</gene>
<sequence length="69" mass="7406">MALDEFSHWALTPAAREMNQGRGWAELTRILGTVVGGPPPVVYAMAPEHPWWLESVAHGGDPEGGQAQA</sequence>
<organism evidence="1 2">
    <name type="scientific">Fusarium oligoseptatum</name>
    <dbReference type="NCBI Taxonomy" id="2604345"/>
    <lineage>
        <taxon>Eukaryota</taxon>
        <taxon>Fungi</taxon>
        <taxon>Dikarya</taxon>
        <taxon>Ascomycota</taxon>
        <taxon>Pezizomycotina</taxon>
        <taxon>Sordariomycetes</taxon>
        <taxon>Hypocreomycetidae</taxon>
        <taxon>Hypocreales</taxon>
        <taxon>Nectriaceae</taxon>
        <taxon>Fusarium</taxon>
        <taxon>Fusarium solani species complex</taxon>
    </lineage>
</organism>
<dbReference type="AlphaFoldDB" id="A0A428RU67"/>
<evidence type="ECO:0000313" key="2">
    <source>
        <dbReference type="Proteomes" id="UP000287144"/>
    </source>
</evidence>
<evidence type="ECO:0000313" key="1">
    <source>
        <dbReference type="EMBL" id="RSL81088.1"/>
    </source>
</evidence>
<protein>
    <submittedName>
        <fullName evidence="1">Uncharacterized protein</fullName>
    </submittedName>
</protein>
<comment type="caution">
    <text evidence="1">The sequence shown here is derived from an EMBL/GenBank/DDBJ whole genome shotgun (WGS) entry which is preliminary data.</text>
</comment>
<dbReference type="Proteomes" id="UP000287144">
    <property type="component" value="Unassembled WGS sequence"/>
</dbReference>
<accession>A0A428RU67</accession>
<dbReference type="STRING" id="1325735.A0A428RU67"/>
<dbReference type="EMBL" id="NKCK01000488">
    <property type="protein sequence ID" value="RSL81088.1"/>
    <property type="molecule type" value="Genomic_DNA"/>
</dbReference>
<keyword evidence="2" id="KW-1185">Reference proteome</keyword>
<proteinExistence type="predicted"/>
<reference evidence="1 2" key="1">
    <citation type="submission" date="2017-06" db="EMBL/GenBank/DDBJ databases">
        <title>Comparative genomic analysis of Ambrosia Fusariam Clade fungi.</title>
        <authorList>
            <person name="Stajich J.E."/>
            <person name="Carrillo J."/>
            <person name="Kijimoto T."/>
            <person name="Eskalen A."/>
            <person name="O'Donnell K."/>
            <person name="Kasson M."/>
        </authorList>
    </citation>
    <scope>NUCLEOTIDE SEQUENCE [LARGE SCALE GENOMIC DNA]</scope>
    <source>
        <strain evidence="1 2">NRRL62579</strain>
    </source>
</reference>
<name>A0A428RU67_9HYPO</name>